<sequence length="97" mass="10945">MSPQRPDHLPPGFVMMQILTGQIVPYVLGQNMANFVNPQPYQSFQNQLQPAPRPIYEAKGENLDPDRHLQSVRGRGGRRGNVRGGFQGFDQTRRQSA</sequence>
<feature type="non-terminal residue" evidence="1">
    <location>
        <position position="97"/>
    </location>
</feature>
<keyword evidence="2" id="KW-1185">Reference proteome</keyword>
<evidence type="ECO:0000313" key="1">
    <source>
        <dbReference type="EMBL" id="KAK3058416.1"/>
    </source>
</evidence>
<name>A0ACC3CYM8_9PEZI</name>
<gene>
    <name evidence="1" type="ORF">LTS18_011345</name>
</gene>
<proteinExistence type="predicted"/>
<reference evidence="1" key="1">
    <citation type="submission" date="2024-09" db="EMBL/GenBank/DDBJ databases">
        <title>Black Yeasts Isolated from many extreme environments.</title>
        <authorList>
            <person name="Coleine C."/>
            <person name="Stajich J.E."/>
            <person name="Selbmann L."/>
        </authorList>
    </citation>
    <scope>NUCLEOTIDE SEQUENCE</scope>
    <source>
        <strain evidence="1">CCFEE 5737</strain>
    </source>
</reference>
<dbReference type="EMBL" id="JAWDJW010009605">
    <property type="protein sequence ID" value="KAK3058416.1"/>
    <property type="molecule type" value="Genomic_DNA"/>
</dbReference>
<comment type="caution">
    <text evidence="1">The sequence shown here is derived from an EMBL/GenBank/DDBJ whole genome shotgun (WGS) entry which is preliminary data.</text>
</comment>
<evidence type="ECO:0000313" key="2">
    <source>
        <dbReference type="Proteomes" id="UP001186974"/>
    </source>
</evidence>
<dbReference type="Proteomes" id="UP001186974">
    <property type="component" value="Unassembled WGS sequence"/>
</dbReference>
<protein>
    <submittedName>
        <fullName evidence="1">Uncharacterized protein</fullName>
    </submittedName>
</protein>
<accession>A0ACC3CYM8</accession>
<organism evidence="1 2">
    <name type="scientific">Coniosporium uncinatum</name>
    <dbReference type="NCBI Taxonomy" id="93489"/>
    <lineage>
        <taxon>Eukaryota</taxon>
        <taxon>Fungi</taxon>
        <taxon>Dikarya</taxon>
        <taxon>Ascomycota</taxon>
        <taxon>Pezizomycotina</taxon>
        <taxon>Dothideomycetes</taxon>
        <taxon>Dothideomycetes incertae sedis</taxon>
        <taxon>Coniosporium</taxon>
    </lineage>
</organism>